<sequence>MSKYYVLIDEDYPALTVSTVTMNTDTVSWLPTSTPKVDLSLDKTDAPFQPKLPRYRLTNGQRFSEKPYSTEWIKYSILKKHTKTYLHTSISDERPSDLLVIGTEPKKAKKLNVNRAVNKFVNLKKRRFTLLD</sequence>
<proteinExistence type="predicted"/>
<organism evidence="1 2">
    <name type="scientific">Artemia franciscana</name>
    <name type="common">Brine shrimp</name>
    <name type="synonym">Artemia sanfranciscana</name>
    <dbReference type="NCBI Taxonomy" id="6661"/>
    <lineage>
        <taxon>Eukaryota</taxon>
        <taxon>Metazoa</taxon>
        <taxon>Ecdysozoa</taxon>
        <taxon>Arthropoda</taxon>
        <taxon>Crustacea</taxon>
        <taxon>Branchiopoda</taxon>
        <taxon>Anostraca</taxon>
        <taxon>Artemiidae</taxon>
        <taxon>Artemia</taxon>
    </lineage>
</organism>
<keyword evidence="2" id="KW-1185">Reference proteome</keyword>
<evidence type="ECO:0000313" key="1">
    <source>
        <dbReference type="EMBL" id="KAK2727684.1"/>
    </source>
</evidence>
<reference evidence="1" key="1">
    <citation type="submission" date="2023-07" db="EMBL/GenBank/DDBJ databases">
        <title>Chromosome-level genome assembly of Artemia franciscana.</title>
        <authorList>
            <person name="Jo E."/>
        </authorList>
    </citation>
    <scope>NUCLEOTIDE SEQUENCE</scope>
    <source>
        <tissue evidence="1">Whole body</tissue>
    </source>
</reference>
<evidence type="ECO:0000313" key="2">
    <source>
        <dbReference type="Proteomes" id="UP001187531"/>
    </source>
</evidence>
<accession>A0AA88IG15</accession>
<dbReference type="Proteomes" id="UP001187531">
    <property type="component" value="Unassembled WGS sequence"/>
</dbReference>
<gene>
    <name evidence="1" type="ORF">QYM36_008240</name>
</gene>
<dbReference type="EMBL" id="JAVRJZ010000001">
    <property type="protein sequence ID" value="KAK2727684.1"/>
    <property type="molecule type" value="Genomic_DNA"/>
</dbReference>
<dbReference type="AlphaFoldDB" id="A0AA88IG15"/>
<name>A0AA88IG15_ARTSF</name>
<comment type="caution">
    <text evidence="1">The sequence shown here is derived from an EMBL/GenBank/DDBJ whole genome shotgun (WGS) entry which is preliminary data.</text>
</comment>
<protein>
    <submittedName>
        <fullName evidence="1">Uncharacterized protein</fullName>
    </submittedName>
</protein>